<dbReference type="Proteomes" id="UP000237105">
    <property type="component" value="Unassembled WGS sequence"/>
</dbReference>
<accession>A0A2P5BS25</accession>
<comment type="caution">
    <text evidence="2">The sequence shown here is derived from an EMBL/GenBank/DDBJ whole genome shotgun (WGS) entry which is preliminary data.</text>
</comment>
<protein>
    <submittedName>
        <fullName evidence="2">Uncharacterized protein</fullName>
    </submittedName>
</protein>
<evidence type="ECO:0000313" key="3">
    <source>
        <dbReference type="Proteomes" id="UP000237105"/>
    </source>
</evidence>
<proteinExistence type="predicted"/>
<dbReference type="EMBL" id="JXTB01000231">
    <property type="protein sequence ID" value="PON51565.1"/>
    <property type="molecule type" value="Genomic_DNA"/>
</dbReference>
<reference evidence="3" key="1">
    <citation type="submission" date="2016-06" db="EMBL/GenBank/DDBJ databases">
        <title>Parallel loss of symbiosis genes in relatives of nitrogen-fixing non-legume Parasponia.</title>
        <authorList>
            <person name="Van Velzen R."/>
            <person name="Holmer R."/>
            <person name="Bu F."/>
            <person name="Rutten L."/>
            <person name="Van Zeijl A."/>
            <person name="Liu W."/>
            <person name="Santuari L."/>
            <person name="Cao Q."/>
            <person name="Sharma T."/>
            <person name="Shen D."/>
            <person name="Roswanjaya Y."/>
            <person name="Wardhani T."/>
            <person name="Kalhor M.S."/>
            <person name="Jansen J."/>
            <person name="Van den Hoogen J."/>
            <person name="Gungor B."/>
            <person name="Hartog M."/>
            <person name="Hontelez J."/>
            <person name="Verver J."/>
            <person name="Yang W.-C."/>
            <person name="Schijlen E."/>
            <person name="Repin R."/>
            <person name="Schilthuizen M."/>
            <person name="Schranz E."/>
            <person name="Heidstra R."/>
            <person name="Miyata K."/>
            <person name="Fedorova E."/>
            <person name="Kohlen W."/>
            <person name="Bisseling T."/>
            <person name="Smit S."/>
            <person name="Geurts R."/>
        </authorList>
    </citation>
    <scope>NUCLEOTIDE SEQUENCE [LARGE SCALE GENOMIC DNA]</scope>
    <source>
        <strain evidence="3">cv. WU1-14</strain>
    </source>
</reference>
<dbReference type="OrthoDB" id="10348594at2759"/>
<gene>
    <name evidence="2" type="ORF">PanWU01x14_215020</name>
</gene>
<evidence type="ECO:0000256" key="1">
    <source>
        <dbReference type="SAM" id="MobiDB-lite"/>
    </source>
</evidence>
<feature type="compositionally biased region" description="Basic and acidic residues" evidence="1">
    <location>
        <begin position="35"/>
        <end position="50"/>
    </location>
</feature>
<keyword evidence="3" id="KW-1185">Reference proteome</keyword>
<dbReference type="AlphaFoldDB" id="A0A2P5BS25"/>
<evidence type="ECO:0000313" key="2">
    <source>
        <dbReference type="EMBL" id="PON51565.1"/>
    </source>
</evidence>
<feature type="region of interest" description="Disordered" evidence="1">
    <location>
        <begin position="35"/>
        <end position="61"/>
    </location>
</feature>
<sequence length="77" mass="8753">MNINTSRRLEDPTKVEVIGDLNEVKPDIIQPLSKEAKAKSEKGDMSDVKTRVKRKNKSGQPKEDVIDKYYFHHVGTA</sequence>
<organism evidence="2 3">
    <name type="scientific">Parasponia andersonii</name>
    <name type="common">Sponia andersonii</name>
    <dbReference type="NCBI Taxonomy" id="3476"/>
    <lineage>
        <taxon>Eukaryota</taxon>
        <taxon>Viridiplantae</taxon>
        <taxon>Streptophyta</taxon>
        <taxon>Embryophyta</taxon>
        <taxon>Tracheophyta</taxon>
        <taxon>Spermatophyta</taxon>
        <taxon>Magnoliopsida</taxon>
        <taxon>eudicotyledons</taxon>
        <taxon>Gunneridae</taxon>
        <taxon>Pentapetalae</taxon>
        <taxon>rosids</taxon>
        <taxon>fabids</taxon>
        <taxon>Rosales</taxon>
        <taxon>Cannabaceae</taxon>
        <taxon>Parasponia</taxon>
    </lineage>
</organism>
<name>A0A2P5BS25_PARAD</name>